<protein>
    <submittedName>
        <fullName evidence="1">YlzJ-like family protein</fullName>
    </submittedName>
</protein>
<dbReference type="Proteomes" id="UP001254848">
    <property type="component" value="Unassembled WGS sequence"/>
</dbReference>
<gene>
    <name evidence="1" type="ORF">Q4T40_08940</name>
</gene>
<dbReference type="RefSeq" id="WP_413779874.1">
    <property type="nucleotide sequence ID" value="NZ_JAUOZS010000001.1"/>
</dbReference>
<comment type="caution">
    <text evidence="1">The sequence shown here is derived from an EMBL/GenBank/DDBJ whole genome shotgun (WGS) entry which is preliminary data.</text>
</comment>
<accession>A0ABU3NX15</accession>
<dbReference type="InterPro" id="IPR025619">
    <property type="entry name" value="YlzJ"/>
</dbReference>
<evidence type="ECO:0000313" key="1">
    <source>
        <dbReference type="EMBL" id="MDT8901362.1"/>
    </source>
</evidence>
<sequence length="79" mass="8691">MSVLWTVLPAELVLDGFEKSPVYEEAEIAGAKVMVEKVAPYECRIVRLLSTAPDDFLRPELQPGVTLSYKPSLAAGDLR</sequence>
<evidence type="ECO:0000313" key="2">
    <source>
        <dbReference type="Proteomes" id="UP001254848"/>
    </source>
</evidence>
<organism evidence="1 2">
    <name type="scientific">Anaeroselena agilis</name>
    <dbReference type="NCBI Taxonomy" id="3063788"/>
    <lineage>
        <taxon>Bacteria</taxon>
        <taxon>Bacillati</taxon>
        <taxon>Bacillota</taxon>
        <taxon>Negativicutes</taxon>
        <taxon>Acetonemataceae</taxon>
        <taxon>Anaeroselena</taxon>
    </lineage>
</organism>
<proteinExistence type="predicted"/>
<dbReference type="Pfam" id="PF14035">
    <property type="entry name" value="YlzJ"/>
    <property type="match status" value="1"/>
</dbReference>
<dbReference type="EMBL" id="JAUOZS010000001">
    <property type="protein sequence ID" value="MDT8901362.1"/>
    <property type="molecule type" value="Genomic_DNA"/>
</dbReference>
<keyword evidence="2" id="KW-1185">Reference proteome</keyword>
<reference evidence="1 2" key="1">
    <citation type="submission" date="2023-07" db="EMBL/GenBank/DDBJ databases">
        <title>The novel representative of Negativicutes class, Anaeroselena agilis gen. nov. sp. nov.</title>
        <authorList>
            <person name="Prokofeva M.I."/>
            <person name="Elcheninov A.G."/>
            <person name="Klyukina A."/>
            <person name="Kublanov I.V."/>
            <person name="Frolov E.N."/>
            <person name="Podosokorskaya O.A."/>
        </authorList>
    </citation>
    <scope>NUCLEOTIDE SEQUENCE [LARGE SCALE GENOMIC DNA]</scope>
    <source>
        <strain evidence="1 2">4137-cl</strain>
    </source>
</reference>
<name>A0ABU3NX15_9FIRM</name>